<evidence type="ECO:0008006" key="7">
    <source>
        <dbReference type="Google" id="ProtNLM"/>
    </source>
</evidence>
<reference evidence="5" key="1">
    <citation type="submission" date="2021-04" db="EMBL/GenBank/DDBJ databases">
        <authorList>
            <consortium name="Wellcome Sanger Institute Data Sharing"/>
        </authorList>
    </citation>
    <scope>NUCLEOTIDE SEQUENCE [LARGE SCALE GENOMIC DNA]</scope>
</reference>
<evidence type="ECO:0000259" key="3">
    <source>
        <dbReference type="PROSITE" id="PS50013"/>
    </source>
</evidence>
<protein>
    <recommendedName>
        <fullName evidence="7">Integrase catalytic domain-containing protein</fullName>
    </recommendedName>
</protein>
<feature type="compositionally biased region" description="Gly residues" evidence="2">
    <location>
        <begin position="407"/>
        <end position="420"/>
    </location>
</feature>
<dbReference type="SUPFAM" id="SSF53098">
    <property type="entry name" value="Ribonuclease H-like"/>
    <property type="match status" value="1"/>
</dbReference>
<dbReference type="Gene3D" id="3.30.420.10">
    <property type="entry name" value="Ribonuclease H-like superfamily/Ribonuclease H"/>
    <property type="match status" value="1"/>
</dbReference>
<dbReference type="FunFam" id="3.30.420.10:FF:000032">
    <property type="entry name" value="Retrovirus-related Pol polyprotein from transposon 297-like Protein"/>
    <property type="match status" value="1"/>
</dbReference>
<dbReference type="AlphaFoldDB" id="A0A671TYX7"/>
<feature type="domain" description="Chromo" evidence="3">
    <location>
        <begin position="352"/>
        <end position="408"/>
    </location>
</feature>
<evidence type="ECO:0000313" key="6">
    <source>
        <dbReference type="Proteomes" id="UP000472265"/>
    </source>
</evidence>
<dbReference type="Pfam" id="PF00665">
    <property type="entry name" value="rve"/>
    <property type="match status" value="1"/>
</dbReference>
<dbReference type="Ensembl" id="ENSSAUT00010007120.1">
    <property type="protein sequence ID" value="ENSSAUP00010006620.1"/>
    <property type="gene ID" value="ENSSAUG00010003358.1"/>
</dbReference>
<feature type="region of interest" description="Disordered" evidence="2">
    <location>
        <begin position="327"/>
        <end position="347"/>
    </location>
</feature>
<dbReference type="GeneTree" id="ENSGT00940000163772"/>
<reference evidence="5" key="2">
    <citation type="submission" date="2025-08" db="UniProtKB">
        <authorList>
            <consortium name="Ensembl"/>
        </authorList>
    </citation>
    <scope>IDENTIFICATION</scope>
</reference>
<dbReference type="PROSITE" id="PS50013">
    <property type="entry name" value="CHROMO_2"/>
    <property type="match status" value="1"/>
</dbReference>
<dbReference type="GO" id="GO:0005634">
    <property type="term" value="C:nucleus"/>
    <property type="evidence" value="ECO:0007669"/>
    <property type="project" value="UniProtKB-SubCell"/>
</dbReference>
<evidence type="ECO:0000256" key="2">
    <source>
        <dbReference type="SAM" id="MobiDB-lite"/>
    </source>
</evidence>
<dbReference type="InParanoid" id="A0A671TYX7"/>
<dbReference type="PANTHER" id="PTHR37984">
    <property type="entry name" value="PROTEIN CBG26694"/>
    <property type="match status" value="1"/>
</dbReference>
<dbReference type="PROSITE" id="PS50994">
    <property type="entry name" value="INTEGRASE"/>
    <property type="match status" value="1"/>
</dbReference>
<evidence type="ECO:0000259" key="4">
    <source>
        <dbReference type="PROSITE" id="PS50994"/>
    </source>
</evidence>
<dbReference type="OMA" id="YVETETH"/>
<dbReference type="SUPFAM" id="SSF54160">
    <property type="entry name" value="Chromo domain-like"/>
    <property type="match status" value="1"/>
</dbReference>
<dbReference type="InterPro" id="IPR016197">
    <property type="entry name" value="Chromo-like_dom_sf"/>
</dbReference>
<dbReference type="InterPro" id="IPR050951">
    <property type="entry name" value="Retrovirus_Pol_polyprotein"/>
</dbReference>
<dbReference type="InterPro" id="IPR056924">
    <property type="entry name" value="SH3_Tf2-1"/>
</dbReference>
<feature type="domain" description="Integrase catalytic" evidence="4">
    <location>
        <begin position="51"/>
        <end position="210"/>
    </location>
</feature>
<proteinExistence type="predicted"/>
<evidence type="ECO:0000256" key="1">
    <source>
        <dbReference type="ARBA" id="ARBA00004123"/>
    </source>
</evidence>
<evidence type="ECO:0000313" key="5">
    <source>
        <dbReference type="Ensembl" id="ENSSAUP00010006620.1"/>
    </source>
</evidence>
<comment type="subcellular location">
    <subcellularLocation>
        <location evidence="1">Nucleus</location>
    </subcellularLocation>
</comment>
<dbReference type="InterPro" id="IPR001584">
    <property type="entry name" value="Integrase_cat-core"/>
</dbReference>
<keyword evidence="6" id="KW-1185">Reference proteome</keyword>
<name>A0A671TYX7_SPAAU</name>
<dbReference type="PANTHER" id="PTHR37984:SF5">
    <property type="entry name" value="PROTEIN NYNRIN-LIKE"/>
    <property type="match status" value="1"/>
</dbReference>
<sequence>MSSGSQEDDVRHFPAVLVAIHGAGGPGVRGGMFGLCTEQDLFRVPHGPLPIPSRPWSDISIDFVTGLPVSQGNTTVLTVVDRFSKMVRFIALPKLPSAKETAEVMMTNVFRVHGFPKDIISDRGPQFVSRFWREFCRLIGAKASLTSGYHPEANGQTERLNQQLETGLWCLVSQNPSTWSKHLVWVEYAHNSLPTSATGFSPFNCAFGYQPPLFPDNELEVSVPSTHAMVRRCRRIWAAARQVLIRQGDRVKRTADCKRRPAPAYQPGQRVWLSAKDLCLKFPSRKLAPRFVGPFPVTRLVGLAAVRLRLPRSLRVHPTFHVSQVKPAKESPMVPAGAPPPPPEVVDGGPVYKVKQLLAVRNRGRQFLVDWEGYGPEERQWIPSRHIVDPSLIDDFYRDHPELSGPSGVGPRGGGTVTPR</sequence>
<organism evidence="5 6">
    <name type="scientific">Sparus aurata</name>
    <name type="common">Gilthead sea bream</name>
    <dbReference type="NCBI Taxonomy" id="8175"/>
    <lineage>
        <taxon>Eukaryota</taxon>
        <taxon>Metazoa</taxon>
        <taxon>Chordata</taxon>
        <taxon>Craniata</taxon>
        <taxon>Vertebrata</taxon>
        <taxon>Euteleostomi</taxon>
        <taxon>Actinopterygii</taxon>
        <taxon>Neopterygii</taxon>
        <taxon>Teleostei</taxon>
        <taxon>Neoteleostei</taxon>
        <taxon>Acanthomorphata</taxon>
        <taxon>Eupercaria</taxon>
        <taxon>Spariformes</taxon>
        <taxon>Sparidae</taxon>
        <taxon>Sparus</taxon>
    </lineage>
</organism>
<dbReference type="InterPro" id="IPR036397">
    <property type="entry name" value="RNaseH_sf"/>
</dbReference>
<accession>A0A671TYX7</accession>
<dbReference type="SMART" id="SM00298">
    <property type="entry name" value="CHROMO"/>
    <property type="match status" value="1"/>
</dbReference>
<dbReference type="Proteomes" id="UP000472265">
    <property type="component" value="Chromosome 22"/>
</dbReference>
<dbReference type="Pfam" id="PF24626">
    <property type="entry name" value="SH3_Tf2-1"/>
    <property type="match status" value="1"/>
</dbReference>
<dbReference type="InterPro" id="IPR012337">
    <property type="entry name" value="RNaseH-like_sf"/>
</dbReference>
<feature type="region of interest" description="Disordered" evidence="2">
    <location>
        <begin position="399"/>
        <end position="420"/>
    </location>
</feature>
<reference evidence="5" key="3">
    <citation type="submission" date="2025-09" db="UniProtKB">
        <authorList>
            <consortium name="Ensembl"/>
        </authorList>
    </citation>
    <scope>IDENTIFICATION</scope>
</reference>
<dbReference type="InterPro" id="IPR000953">
    <property type="entry name" value="Chromo/chromo_shadow_dom"/>
</dbReference>
<dbReference type="Gene3D" id="2.40.50.40">
    <property type="match status" value="1"/>
</dbReference>
<dbReference type="GO" id="GO:0015074">
    <property type="term" value="P:DNA integration"/>
    <property type="evidence" value="ECO:0007669"/>
    <property type="project" value="InterPro"/>
</dbReference>
<dbReference type="GO" id="GO:0003676">
    <property type="term" value="F:nucleic acid binding"/>
    <property type="evidence" value="ECO:0007669"/>
    <property type="project" value="InterPro"/>
</dbReference>